<protein>
    <submittedName>
        <fullName evidence="2">Uncharacterized protein</fullName>
    </submittedName>
</protein>
<organism evidence="2">
    <name type="scientific">Arion vulgaris</name>
    <dbReference type="NCBI Taxonomy" id="1028688"/>
    <lineage>
        <taxon>Eukaryota</taxon>
        <taxon>Metazoa</taxon>
        <taxon>Spiralia</taxon>
        <taxon>Lophotrochozoa</taxon>
        <taxon>Mollusca</taxon>
        <taxon>Gastropoda</taxon>
        <taxon>Heterobranchia</taxon>
        <taxon>Euthyneura</taxon>
        <taxon>Panpulmonata</taxon>
        <taxon>Eupulmonata</taxon>
        <taxon>Stylommatophora</taxon>
        <taxon>Helicina</taxon>
        <taxon>Arionoidea</taxon>
        <taxon>Arionidae</taxon>
        <taxon>Arion</taxon>
    </lineage>
</organism>
<proteinExistence type="predicted"/>
<dbReference type="EMBL" id="HACG01007079">
    <property type="protein sequence ID" value="CEK53944.1"/>
    <property type="molecule type" value="Transcribed_RNA"/>
</dbReference>
<feature type="non-terminal residue" evidence="2">
    <location>
        <position position="78"/>
    </location>
</feature>
<sequence>STFVCLASVGSSDASDSKETNNMPQKIDAISQSNSNYNIVKQEELSGKFNTKSVIVIEDTDESSDDEPLARLVKCKSF</sequence>
<evidence type="ECO:0000256" key="1">
    <source>
        <dbReference type="SAM" id="MobiDB-lite"/>
    </source>
</evidence>
<dbReference type="AlphaFoldDB" id="A0A0B6YCT1"/>
<feature type="region of interest" description="Disordered" evidence="1">
    <location>
        <begin position="1"/>
        <end position="21"/>
    </location>
</feature>
<reference evidence="2" key="1">
    <citation type="submission" date="2014-12" db="EMBL/GenBank/DDBJ databases">
        <title>Insight into the proteome of Arion vulgaris.</title>
        <authorList>
            <person name="Aradska J."/>
            <person name="Bulat T."/>
            <person name="Smidak R."/>
            <person name="Sarate P."/>
            <person name="Gangsoo J."/>
            <person name="Sialana F."/>
            <person name="Bilban M."/>
            <person name="Lubec G."/>
        </authorList>
    </citation>
    <scope>NUCLEOTIDE SEQUENCE</scope>
    <source>
        <tissue evidence="2">Skin</tissue>
    </source>
</reference>
<gene>
    <name evidence="2" type="primary">ORF21611</name>
</gene>
<feature type="non-terminal residue" evidence="2">
    <location>
        <position position="1"/>
    </location>
</feature>
<evidence type="ECO:0000313" key="2">
    <source>
        <dbReference type="EMBL" id="CEK53944.1"/>
    </source>
</evidence>
<name>A0A0B6YCT1_9EUPU</name>
<accession>A0A0B6YCT1</accession>